<dbReference type="GO" id="GO:0005829">
    <property type="term" value="C:cytosol"/>
    <property type="evidence" value="ECO:0007669"/>
    <property type="project" value="TreeGrafter"/>
</dbReference>
<dbReference type="InterPro" id="IPR006379">
    <property type="entry name" value="HAD-SF_hydro_IIB"/>
</dbReference>
<dbReference type="Gene3D" id="3.30.1240.10">
    <property type="match status" value="1"/>
</dbReference>
<dbReference type="InterPro" id="IPR000150">
    <property type="entry name" value="Cof"/>
</dbReference>
<organism evidence="1 2">
    <name type="scientific">Candidatus Merdivicinus excrementipullorum</name>
    <dbReference type="NCBI Taxonomy" id="2840867"/>
    <lineage>
        <taxon>Bacteria</taxon>
        <taxon>Bacillati</taxon>
        <taxon>Bacillota</taxon>
        <taxon>Clostridia</taxon>
        <taxon>Eubacteriales</taxon>
        <taxon>Oscillospiraceae</taxon>
        <taxon>Oscillospiraceae incertae sedis</taxon>
        <taxon>Candidatus Merdivicinus</taxon>
    </lineage>
</organism>
<sequence>MYKLIATDLDGTLFNSRGEVSEGNRRAIQKAVEQGVKFVLCSGRAPYEGVSALGEELGLACPGNYYICCSGGLIVEADTLKIAAGNFLPKETARELLRIGEGFFADMGNAAVRLHTTEKMYAKNREVWDNDLEQRTGRQFLPLPEDIREVEGEITKMLFLSREEGYAMRFYDRMEAVLPEGALGYRMPPALAEYVSANANKGRAVGQLAAILGLSPEETVCVGDGWNDISMLEAAGLGVAVRNAPEDVARHADVVLEYTNDEDAVAKALERYFFGLDNQ</sequence>
<dbReference type="NCBIfam" id="TIGR00099">
    <property type="entry name" value="Cof-subfamily"/>
    <property type="match status" value="1"/>
</dbReference>
<dbReference type="EMBL" id="DVJP01000080">
    <property type="protein sequence ID" value="HIS77603.1"/>
    <property type="molecule type" value="Genomic_DNA"/>
</dbReference>
<dbReference type="Pfam" id="PF08282">
    <property type="entry name" value="Hydrolase_3"/>
    <property type="match status" value="1"/>
</dbReference>
<protein>
    <submittedName>
        <fullName evidence="1">HAD family phosphatase</fullName>
    </submittedName>
</protein>
<evidence type="ECO:0000313" key="2">
    <source>
        <dbReference type="Proteomes" id="UP000824002"/>
    </source>
</evidence>
<name>A0A9D1K200_9FIRM</name>
<dbReference type="Proteomes" id="UP000824002">
    <property type="component" value="Unassembled WGS sequence"/>
</dbReference>
<reference evidence="1" key="1">
    <citation type="submission" date="2020-10" db="EMBL/GenBank/DDBJ databases">
        <authorList>
            <person name="Gilroy R."/>
        </authorList>
    </citation>
    <scope>NUCLEOTIDE SEQUENCE</scope>
    <source>
        <strain evidence="1">CHK199-13235</strain>
    </source>
</reference>
<evidence type="ECO:0000313" key="1">
    <source>
        <dbReference type="EMBL" id="HIS77603.1"/>
    </source>
</evidence>
<dbReference type="SFLD" id="SFLDG01140">
    <property type="entry name" value="C2.B:_Phosphomannomutase_and_P"/>
    <property type="match status" value="1"/>
</dbReference>
<dbReference type="InterPro" id="IPR023214">
    <property type="entry name" value="HAD_sf"/>
</dbReference>
<dbReference type="Gene3D" id="3.40.50.1000">
    <property type="entry name" value="HAD superfamily/HAD-like"/>
    <property type="match status" value="1"/>
</dbReference>
<proteinExistence type="predicted"/>
<dbReference type="GO" id="GO:0016791">
    <property type="term" value="F:phosphatase activity"/>
    <property type="evidence" value="ECO:0007669"/>
    <property type="project" value="TreeGrafter"/>
</dbReference>
<dbReference type="InterPro" id="IPR036412">
    <property type="entry name" value="HAD-like_sf"/>
</dbReference>
<dbReference type="AlphaFoldDB" id="A0A9D1K200"/>
<dbReference type="CDD" id="cd07516">
    <property type="entry name" value="HAD_Pase"/>
    <property type="match status" value="1"/>
</dbReference>
<dbReference type="PANTHER" id="PTHR10000">
    <property type="entry name" value="PHOSPHOSERINE PHOSPHATASE"/>
    <property type="match status" value="1"/>
</dbReference>
<gene>
    <name evidence="1" type="ORF">IAB51_12525</name>
</gene>
<dbReference type="SFLD" id="SFLDS00003">
    <property type="entry name" value="Haloacid_Dehalogenase"/>
    <property type="match status" value="1"/>
</dbReference>
<reference evidence="1" key="2">
    <citation type="journal article" date="2021" name="PeerJ">
        <title>Extensive microbial diversity within the chicken gut microbiome revealed by metagenomics and culture.</title>
        <authorList>
            <person name="Gilroy R."/>
            <person name="Ravi A."/>
            <person name="Getino M."/>
            <person name="Pursley I."/>
            <person name="Horton D.L."/>
            <person name="Alikhan N.F."/>
            <person name="Baker D."/>
            <person name="Gharbi K."/>
            <person name="Hall N."/>
            <person name="Watson M."/>
            <person name="Adriaenssens E.M."/>
            <person name="Foster-Nyarko E."/>
            <person name="Jarju S."/>
            <person name="Secka A."/>
            <person name="Antonio M."/>
            <person name="Oren A."/>
            <person name="Chaudhuri R.R."/>
            <person name="La Ragione R."/>
            <person name="Hildebrand F."/>
            <person name="Pallen M.J."/>
        </authorList>
    </citation>
    <scope>NUCLEOTIDE SEQUENCE</scope>
    <source>
        <strain evidence="1">CHK199-13235</strain>
    </source>
</reference>
<dbReference type="PANTHER" id="PTHR10000:SF8">
    <property type="entry name" value="HAD SUPERFAMILY HYDROLASE-LIKE, TYPE 3"/>
    <property type="match status" value="1"/>
</dbReference>
<dbReference type="SUPFAM" id="SSF56784">
    <property type="entry name" value="HAD-like"/>
    <property type="match status" value="1"/>
</dbReference>
<dbReference type="GO" id="GO:0000287">
    <property type="term" value="F:magnesium ion binding"/>
    <property type="evidence" value="ECO:0007669"/>
    <property type="project" value="TreeGrafter"/>
</dbReference>
<comment type="caution">
    <text evidence="1">The sequence shown here is derived from an EMBL/GenBank/DDBJ whole genome shotgun (WGS) entry which is preliminary data.</text>
</comment>
<accession>A0A9D1K200</accession>
<dbReference type="NCBIfam" id="TIGR01484">
    <property type="entry name" value="HAD-SF-IIB"/>
    <property type="match status" value="1"/>
</dbReference>